<dbReference type="EMBL" id="JAAXOO010000005">
    <property type="protein sequence ID" value="NKY35354.1"/>
    <property type="molecule type" value="Genomic_DNA"/>
</dbReference>
<dbReference type="PROSITE" id="PS01125">
    <property type="entry name" value="ROK"/>
    <property type="match status" value="1"/>
</dbReference>
<name>A0A846XNT4_9NOCA</name>
<evidence type="ECO:0000313" key="4">
    <source>
        <dbReference type="Proteomes" id="UP000565715"/>
    </source>
</evidence>
<comment type="similarity">
    <text evidence="1">Belongs to the ROK (NagC/XylR) family.</text>
</comment>
<keyword evidence="4" id="KW-1185">Reference proteome</keyword>
<dbReference type="InterPro" id="IPR049874">
    <property type="entry name" value="ROK_cs"/>
</dbReference>
<dbReference type="Proteomes" id="UP000565715">
    <property type="component" value="Unassembled WGS sequence"/>
</dbReference>
<accession>A0A846XNT4</accession>
<dbReference type="RefSeq" id="WP_068042387.1">
    <property type="nucleotide sequence ID" value="NZ_JAAXOO010000005.1"/>
</dbReference>
<dbReference type="CDD" id="cd23763">
    <property type="entry name" value="ASKHA_ATPase_ROK"/>
    <property type="match status" value="1"/>
</dbReference>
<dbReference type="InterPro" id="IPR043129">
    <property type="entry name" value="ATPase_NBD"/>
</dbReference>
<dbReference type="AlphaFoldDB" id="A0A846XNT4"/>
<gene>
    <name evidence="3" type="ORF">HGA13_20105</name>
</gene>
<dbReference type="PANTHER" id="PTHR18964:SF149">
    <property type="entry name" value="BIFUNCTIONAL UDP-N-ACETYLGLUCOSAMINE 2-EPIMERASE_N-ACETYLMANNOSAMINE KINASE"/>
    <property type="match status" value="1"/>
</dbReference>
<reference evidence="3 4" key="1">
    <citation type="submission" date="2020-04" db="EMBL/GenBank/DDBJ databases">
        <title>MicrobeNet Type strains.</title>
        <authorList>
            <person name="Nicholson A.C."/>
        </authorList>
    </citation>
    <scope>NUCLEOTIDE SEQUENCE [LARGE SCALE GENOMIC DNA]</scope>
    <source>
        <strain evidence="3 4">DSM 45078</strain>
    </source>
</reference>
<feature type="transmembrane region" description="Helical" evidence="2">
    <location>
        <begin position="59"/>
        <end position="86"/>
    </location>
</feature>
<evidence type="ECO:0000313" key="3">
    <source>
        <dbReference type="EMBL" id="NKY35354.1"/>
    </source>
</evidence>
<evidence type="ECO:0000256" key="2">
    <source>
        <dbReference type="SAM" id="Phobius"/>
    </source>
</evidence>
<dbReference type="Gene3D" id="3.30.420.40">
    <property type="match status" value="1"/>
</dbReference>
<protein>
    <submittedName>
        <fullName evidence="3">ROK family protein</fullName>
    </submittedName>
</protein>
<keyword evidence="2" id="KW-0812">Transmembrane</keyword>
<dbReference type="Pfam" id="PF00480">
    <property type="entry name" value="ROK"/>
    <property type="match status" value="1"/>
</dbReference>
<comment type="caution">
    <text evidence="3">The sequence shown here is derived from an EMBL/GenBank/DDBJ whole genome shotgun (WGS) entry which is preliminary data.</text>
</comment>
<dbReference type="SUPFAM" id="SSF53067">
    <property type="entry name" value="Actin-like ATPase domain"/>
    <property type="match status" value="1"/>
</dbReference>
<keyword evidence="2" id="KW-1133">Transmembrane helix</keyword>
<dbReference type="PANTHER" id="PTHR18964">
    <property type="entry name" value="ROK (REPRESSOR, ORF, KINASE) FAMILY"/>
    <property type="match status" value="1"/>
</dbReference>
<dbReference type="InterPro" id="IPR000600">
    <property type="entry name" value="ROK"/>
</dbReference>
<keyword evidence="2" id="KW-0472">Membrane</keyword>
<evidence type="ECO:0000256" key="1">
    <source>
        <dbReference type="ARBA" id="ARBA00006479"/>
    </source>
</evidence>
<sequence>MAVEDRDWIGQVIHSARESFEGIFDIRTVRLLLLACLAFAVAFLAGTKQPLTSARLAGFSIGNIVAGIFFAFGFVLIALTIASGLLTLRRSELDSADGASPDPSAAPGPSTVLGGQLVLGIEISRNVIIYGAVALKQVGNHGDDAPPLATVRMEELVGTRTRTLEISDGSGAMYEGLASIVLELLTHLEQQLGRQITASGIAITTPSAIDIRSKTLVSTVGPLPVNERVADGLARCLYDRHRTRMQQYFGTPESPVLSEQDLAEKIYLDVDARSIARFDLHHRSQNHGGWRNYACVIVLEGVGAGLILNGELYYGSHSSEGEIGHTTVHLGPELVGPGPRAQPVEIVACDCRLPGLHWESLSSALGPARLAAACDKELFDRLAAAYGHPPTSQNLVRLAEMCRGGEPSAETPREIQRMATEDARLGEYLDTVLQEYARILTIGIANLVNVLDLDHVVIGGPFVRDLDRLGFRNEIWNCWNSYVLRGQNAGYSFETFGKGWQGATLLFWDPAYRRNFILP</sequence>
<organism evidence="3 4">
    <name type="scientific">Nocardia speluncae</name>
    <dbReference type="NCBI Taxonomy" id="419477"/>
    <lineage>
        <taxon>Bacteria</taxon>
        <taxon>Bacillati</taxon>
        <taxon>Actinomycetota</taxon>
        <taxon>Actinomycetes</taxon>
        <taxon>Mycobacteriales</taxon>
        <taxon>Nocardiaceae</taxon>
        <taxon>Nocardia</taxon>
    </lineage>
</organism>
<proteinExistence type="inferred from homology"/>
<feature type="transmembrane region" description="Helical" evidence="2">
    <location>
        <begin position="29"/>
        <end position="47"/>
    </location>
</feature>